<dbReference type="InterPro" id="IPR020904">
    <property type="entry name" value="Sc_DH/Rdtase_CS"/>
</dbReference>
<dbReference type="SUPFAM" id="SSF51735">
    <property type="entry name" value="NAD(P)-binding Rossmann-fold domains"/>
    <property type="match status" value="1"/>
</dbReference>
<evidence type="ECO:0000313" key="4">
    <source>
        <dbReference type="EMBL" id="KAL0954388.1"/>
    </source>
</evidence>
<keyword evidence="2" id="KW-0521">NADP</keyword>
<evidence type="ECO:0000313" key="5">
    <source>
        <dbReference type="Proteomes" id="UP001556367"/>
    </source>
</evidence>
<reference evidence="5" key="1">
    <citation type="submission" date="2024-06" db="EMBL/GenBank/DDBJ databases">
        <title>Multi-omics analyses provide insights into the biosynthesis of the anticancer antibiotic pleurotin in Hohenbuehelia grisea.</title>
        <authorList>
            <person name="Weaver J.A."/>
            <person name="Alberti F."/>
        </authorList>
    </citation>
    <scope>NUCLEOTIDE SEQUENCE [LARGE SCALE GENOMIC DNA]</scope>
    <source>
        <strain evidence="5">T-177</strain>
    </source>
</reference>
<dbReference type="EMBL" id="JASNQZ010000007">
    <property type="protein sequence ID" value="KAL0954388.1"/>
    <property type="molecule type" value="Genomic_DNA"/>
</dbReference>
<comment type="caution">
    <text evidence="4">The sequence shown here is derived from an EMBL/GenBank/DDBJ whole genome shotgun (WGS) entry which is preliminary data.</text>
</comment>
<comment type="similarity">
    <text evidence="1">Belongs to the short-chain dehydrogenases/reductases (SDR) family.</text>
</comment>
<dbReference type="PANTHER" id="PTHR43669">
    <property type="entry name" value="5-KETO-D-GLUCONATE 5-REDUCTASE"/>
    <property type="match status" value="1"/>
</dbReference>
<keyword evidence="5" id="KW-1185">Reference proteome</keyword>
<proteinExistence type="inferred from homology"/>
<sequence length="286" mass="31930">MSSTPAPTIANSKCILVTGATSGIGRALSLKFKELPSQPQIIVTGWRQDQLNELASQGFEAVRIDFQKEKEQLKKNLHALVERYPDLDTVVLNAGIQHQFDFRSLRASVLIVRYCSRFCVHHLKYNPEVTEEMNLNYTSAVVAVVALMPHFQKLADQGRHCFIVGISSGLSMVPTAWVPNYAASKAAVHSFLLALRAQLADGSIHVIEVMPRLLSLSFTIRMVLRMLFPKRGCRWRSSPSSRLEAMLKGDDEIPVGMSAGVFKKFEEGKKQMAIQLMKNHEAGKSY</sequence>
<gene>
    <name evidence="4" type="ORF">HGRIS_003372</name>
</gene>
<keyword evidence="3" id="KW-0560">Oxidoreductase</keyword>
<evidence type="ECO:0000256" key="3">
    <source>
        <dbReference type="ARBA" id="ARBA00023002"/>
    </source>
</evidence>
<dbReference type="PANTHER" id="PTHR43669:SF3">
    <property type="entry name" value="ALCOHOL DEHYDROGENASE, PUTATIVE (AFU_ORTHOLOGUE AFUA_3G03445)-RELATED"/>
    <property type="match status" value="1"/>
</dbReference>
<organism evidence="4 5">
    <name type="scientific">Hohenbuehelia grisea</name>
    <dbReference type="NCBI Taxonomy" id="104357"/>
    <lineage>
        <taxon>Eukaryota</taxon>
        <taxon>Fungi</taxon>
        <taxon>Dikarya</taxon>
        <taxon>Basidiomycota</taxon>
        <taxon>Agaricomycotina</taxon>
        <taxon>Agaricomycetes</taxon>
        <taxon>Agaricomycetidae</taxon>
        <taxon>Agaricales</taxon>
        <taxon>Pleurotineae</taxon>
        <taxon>Pleurotaceae</taxon>
        <taxon>Hohenbuehelia</taxon>
    </lineage>
</organism>
<evidence type="ECO:0000256" key="1">
    <source>
        <dbReference type="ARBA" id="ARBA00006484"/>
    </source>
</evidence>
<accession>A0ABR3JG50</accession>
<protein>
    <recommendedName>
        <fullName evidence="6">NAD(P)-binding protein</fullName>
    </recommendedName>
</protein>
<evidence type="ECO:0008006" key="6">
    <source>
        <dbReference type="Google" id="ProtNLM"/>
    </source>
</evidence>
<name>A0ABR3JG50_9AGAR</name>
<dbReference type="PROSITE" id="PS00061">
    <property type="entry name" value="ADH_SHORT"/>
    <property type="match status" value="1"/>
</dbReference>
<dbReference type="PRINTS" id="PR00081">
    <property type="entry name" value="GDHRDH"/>
</dbReference>
<evidence type="ECO:0000256" key="2">
    <source>
        <dbReference type="ARBA" id="ARBA00022857"/>
    </source>
</evidence>
<dbReference type="InterPro" id="IPR002347">
    <property type="entry name" value="SDR_fam"/>
</dbReference>
<dbReference type="Proteomes" id="UP001556367">
    <property type="component" value="Unassembled WGS sequence"/>
</dbReference>
<dbReference type="Pfam" id="PF00106">
    <property type="entry name" value="adh_short"/>
    <property type="match status" value="1"/>
</dbReference>
<dbReference type="InterPro" id="IPR036291">
    <property type="entry name" value="NAD(P)-bd_dom_sf"/>
</dbReference>
<dbReference type="Gene3D" id="3.40.50.720">
    <property type="entry name" value="NAD(P)-binding Rossmann-like Domain"/>
    <property type="match status" value="1"/>
</dbReference>